<gene>
    <name evidence="2" type="ORF">ABL_09386</name>
</gene>
<dbReference type="Pfam" id="PF00650">
    <property type="entry name" value="CRAL_TRIO"/>
    <property type="match status" value="1"/>
</dbReference>
<name>A0A100ISW4_ASPNG</name>
<dbReference type="OrthoDB" id="30289at2759"/>
<dbReference type="InterPro" id="IPR001251">
    <property type="entry name" value="CRAL-TRIO_dom"/>
</dbReference>
<dbReference type="VEuPathDB" id="FungiDB:An16g00250"/>
<accession>A0A100ISW4</accession>
<organism evidence="2 3">
    <name type="scientific">Aspergillus niger</name>
    <dbReference type="NCBI Taxonomy" id="5061"/>
    <lineage>
        <taxon>Eukaryota</taxon>
        <taxon>Fungi</taxon>
        <taxon>Dikarya</taxon>
        <taxon>Ascomycota</taxon>
        <taxon>Pezizomycotina</taxon>
        <taxon>Eurotiomycetes</taxon>
        <taxon>Eurotiomycetidae</taxon>
        <taxon>Eurotiales</taxon>
        <taxon>Aspergillaceae</taxon>
        <taxon>Aspergillus</taxon>
        <taxon>Aspergillus subgen. Circumdati</taxon>
    </lineage>
</organism>
<feature type="domain" description="CRAL-TRIO" evidence="1">
    <location>
        <begin position="87"/>
        <end position="282"/>
    </location>
</feature>
<dbReference type="Proteomes" id="UP000068243">
    <property type="component" value="Unassembled WGS sequence"/>
</dbReference>
<dbReference type="CDD" id="cd00170">
    <property type="entry name" value="SEC14"/>
    <property type="match status" value="1"/>
</dbReference>
<dbReference type="OMA" id="QFRREKD"/>
<proteinExistence type="predicted"/>
<evidence type="ECO:0000259" key="1">
    <source>
        <dbReference type="PROSITE" id="PS50191"/>
    </source>
</evidence>
<dbReference type="VEuPathDB" id="FungiDB:M747DRAFT_249313"/>
<dbReference type="SMART" id="SM00516">
    <property type="entry name" value="SEC14"/>
    <property type="match status" value="1"/>
</dbReference>
<reference evidence="3" key="1">
    <citation type="journal article" date="2016" name="Genome Announc.">
        <title>Draft genome sequence of Aspergillus niger strain An76.</title>
        <authorList>
            <person name="Gong W."/>
            <person name="Cheng Z."/>
            <person name="Zhang H."/>
            <person name="Liu L."/>
            <person name="Gao P."/>
            <person name="Wang L."/>
        </authorList>
    </citation>
    <scope>NUCLEOTIDE SEQUENCE [LARGE SCALE GENOMIC DNA]</scope>
    <source>
        <strain evidence="3">An76</strain>
    </source>
</reference>
<dbReference type="InterPro" id="IPR036273">
    <property type="entry name" value="CRAL/TRIO_N_dom_sf"/>
</dbReference>
<dbReference type="VEuPathDB" id="FungiDB:ASPNIDRAFT2_1108080"/>
<dbReference type="AlphaFoldDB" id="A0A100ISW4"/>
<dbReference type="SUPFAM" id="SSF52087">
    <property type="entry name" value="CRAL/TRIO domain"/>
    <property type="match status" value="1"/>
</dbReference>
<dbReference type="InterPro" id="IPR051026">
    <property type="entry name" value="PI/PC_transfer"/>
</dbReference>
<dbReference type="InterPro" id="IPR036865">
    <property type="entry name" value="CRAL-TRIO_dom_sf"/>
</dbReference>
<dbReference type="EMBL" id="BCMY01000022">
    <property type="protein sequence ID" value="GAQ46725.1"/>
    <property type="molecule type" value="Genomic_DNA"/>
</dbReference>
<dbReference type="Gene3D" id="1.10.8.20">
    <property type="entry name" value="N-terminal domain of phosphatidylinositol transfer protein sec14p"/>
    <property type="match status" value="1"/>
</dbReference>
<comment type="caution">
    <text evidence="2">The sequence shown here is derived from an EMBL/GenBank/DDBJ whole genome shotgun (WGS) entry which is preliminary data.</text>
</comment>
<dbReference type="SUPFAM" id="SSF46938">
    <property type="entry name" value="CRAL/TRIO N-terminal domain"/>
    <property type="match status" value="1"/>
</dbReference>
<dbReference type="VEuPathDB" id="FungiDB:ATCC64974_71700"/>
<sequence>MGELSADQSTVLEIFKGCCSAEGLLGRREGLQAGDVEDGITDNTTLLRYLEARRRDPKDALKQLQEAAQFQADRQVLRLYDLISVNDYEETRKLYPHWTGRRDRRGRPIMALDVAHLKASTMAAWRKTRDISRQTEMILSNPIIPDMEQRAAIHFDSLTRFVLPLCTAMSDRPDPTIPVTKSIYIVDASAISLKQAWDLRDFARDISWILSTCYPETIDRIIVGNAPFYFAKIWAFMKNFVDPMTADKLVITRPADAYATMAEYIEHKDIPSQFGGGFQFTNGMLPDLDEGIRQALQWTISGKEAFPQGPLKWTEDENGQRRAVATGSIDSRQRCEEVAILPVNPTINSQLPN</sequence>
<evidence type="ECO:0000313" key="2">
    <source>
        <dbReference type="EMBL" id="GAQ46725.1"/>
    </source>
</evidence>
<dbReference type="PROSITE" id="PS50191">
    <property type="entry name" value="CRAL_TRIO"/>
    <property type="match status" value="1"/>
</dbReference>
<dbReference type="PANTHER" id="PTHR45657">
    <property type="entry name" value="CRAL-TRIO DOMAIN-CONTAINING PROTEIN YKL091C-RELATED"/>
    <property type="match status" value="1"/>
</dbReference>
<evidence type="ECO:0000313" key="3">
    <source>
        <dbReference type="Proteomes" id="UP000068243"/>
    </source>
</evidence>
<dbReference type="PANTHER" id="PTHR45657:SF20">
    <property type="entry name" value="CRAL_TRIO DOMAIN PROTEIN (AFU_ORTHOLOGUE AFUA_5G00680)"/>
    <property type="match status" value="1"/>
</dbReference>
<protein>
    <submittedName>
        <fullName evidence="2">CRAL/TRIO domain protein</fullName>
    </submittedName>
</protein>
<dbReference type="Gene3D" id="3.40.525.10">
    <property type="entry name" value="CRAL-TRIO lipid binding domain"/>
    <property type="match status" value="1"/>
</dbReference>